<feature type="transmembrane region" description="Helical" evidence="11">
    <location>
        <begin position="315"/>
        <end position="333"/>
    </location>
</feature>
<dbReference type="NCBIfam" id="TIGR00054">
    <property type="entry name" value="RIP metalloprotease RseP"/>
    <property type="match status" value="1"/>
</dbReference>
<evidence type="ECO:0000313" key="13">
    <source>
        <dbReference type="EMBL" id="KKR88793.1"/>
    </source>
</evidence>
<dbReference type="InterPro" id="IPR004387">
    <property type="entry name" value="Pept_M50_Zn"/>
</dbReference>
<feature type="transmembrane region" description="Helical" evidence="11">
    <location>
        <begin position="265"/>
        <end position="285"/>
    </location>
</feature>
<dbReference type="EC" id="3.4.24.-" evidence="11"/>
<evidence type="ECO:0000256" key="10">
    <source>
        <dbReference type="ARBA" id="ARBA00023136"/>
    </source>
</evidence>
<keyword evidence="11" id="KW-0479">Metal-binding</keyword>
<evidence type="ECO:0000256" key="4">
    <source>
        <dbReference type="ARBA" id="ARBA00022670"/>
    </source>
</evidence>
<evidence type="ECO:0000259" key="12">
    <source>
        <dbReference type="Pfam" id="PF02163"/>
    </source>
</evidence>
<feature type="transmembrane region" description="Helical" evidence="11">
    <location>
        <begin position="6"/>
        <end position="26"/>
    </location>
</feature>
<evidence type="ECO:0000256" key="8">
    <source>
        <dbReference type="ARBA" id="ARBA00022989"/>
    </source>
</evidence>
<keyword evidence="5 11" id="KW-0812">Transmembrane</keyword>
<dbReference type="PANTHER" id="PTHR42837:SF2">
    <property type="entry name" value="MEMBRANE METALLOPROTEASE ARASP2, CHLOROPLASTIC-RELATED"/>
    <property type="match status" value="1"/>
</dbReference>
<evidence type="ECO:0000313" key="14">
    <source>
        <dbReference type="Proteomes" id="UP000033918"/>
    </source>
</evidence>
<keyword evidence="6 11" id="KW-0378">Hydrolase</keyword>
<dbReference type="PANTHER" id="PTHR42837">
    <property type="entry name" value="REGULATOR OF SIGMA-E PROTEASE RSEP"/>
    <property type="match status" value="1"/>
</dbReference>
<dbReference type="InterPro" id="IPR008915">
    <property type="entry name" value="Peptidase_M50"/>
</dbReference>
<evidence type="ECO:0000256" key="11">
    <source>
        <dbReference type="RuleBase" id="RU362031"/>
    </source>
</evidence>
<comment type="caution">
    <text evidence="13">The sequence shown here is derived from an EMBL/GenBank/DDBJ whole genome shotgun (WGS) entry which is preliminary data.</text>
</comment>
<evidence type="ECO:0000256" key="5">
    <source>
        <dbReference type="ARBA" id="ARBA00022692"/>
    </source>
</evidence>
<gene>
    <name evidence="13" type="ORF">UU38_C0003G0044</name>
</gene>
<feature type="transmembrane region" description="Helical" evidence="11">
    <location>
        <begin position="93"/>
        <end position="117"/>
    </location>
</feature>
<evidence type="ECO:0000256" key="6">
    <source>
        <dbReference type="ARBA" id="ARBA00022801"/>
    </source>
</evidence>
<evidence type="ECO:0000256" key="9">
    <source>
        <dbReference type="ARBA" id="ARBA00023049"/>
    </source>
</evidence>
<dbReference type="GO" id="GO:0006508">
    <property type="term" value="P:proteolysis"/>
    <property type="evidence" value="ECO:0007669"/>
    <property type="project" value="UniProtKB-KW"/>
</dbReference>
<protein>
    <recommendedName>
        <fullName evidence="11">Zinc metalloprotease</fullName>
        <ecNumber evidence="11">3.4.24.-</ecNumber>
    </recommendedName>
</protein>
<keyword evidence="8 11" id="KW-1133">Transmembrane helix</keyword>
<evidence type="ECO:0000256" key="7">
    <source>
        <dbReference type="ARBA" id="ARBA00022833"/>
    </source>
</evidence>
<dbReference type="EMBL" id="LCAK01000003">
    <property type="protein sequence ID" value="KKR88793.1"/>
    <property type="molecule type" value="Genomic_DNA"/>
</dbReference>
<accession>A0A0G0UIZ8</accession>
<organism evidence="13 14">
    <name type="scientific">Candidatus Wolfebacteria bacterium GW2011_GWB1_41_12</name>
    <dbReference type="NCBI Taxonomy" id="1619006"/>
    <lineage>
        <taxon>Bacteria</taxon>
        <taxon>Candidatus Wolfeibacteriota</taxon>
    </lineage>
</organism>
<feature type="domain" description="Peptidase M50" evidence="12">
    <location>
        <begin position="8"/>
        <end position="327"/>
    </location>
</feature>
<dbReference type="GO" id="GO:0004222">
    <property type="term" value="F:metalloendopeptidase activity"/>
    <property type="evidence" value="ECO:0007669"/>
    <property type="project" value="InterPro"/>
</dbReference>
<dbReference type="AlphaFoldDB" id="A0A0G0UIZ8"/>
<dbReference type="Pfam" id="PF02163">
    <property type="entry name" value="Peptidase_M50"/>
    <property type="match status" value="1"/>
</dbReference>
<dbReference type="Proteomes" id="UP000033918">
    <property type="component" value="Unassembled WGS sequence"/>
</dbReference>
<comment type="subcellular location">
    <subcellularLocation>
        <location evidence="2">Membrane</location>
        <topology evidence="2">Multi-pass membrane protein</topology>
    </subcellularLocation>
</comment>
<keyword evidence="4 13" id="KW-0645">Protease</keyword>
<dbReference type="SUPFAM" id="SSF50156">
    <property type="entry name" value="PDZ domain-like"/>
    <property type="match status" value="1"/>
</dbReference>
<evidence type="ECO:0000256" key="2">
    <source>
        <dbReference type="ARBA" id="ARBA00004141"/>
    </source>
</evidence>
<keyword evidence="9 11" id="KW-0482">Metalloprotease</keyword>
<evidence type="ECO:0000256" key="3">
    <source>
        <dbReference type="ARBA" id="ARBA00007931"/>
    </source>
</evidence>
<dbReference type="Gene3D" id="2.30.42.10">
    <property type="match status" value="1"/>
</dbReference>
<dbReference type="GO" id="GO:0046872">
    <property type="term" value="F:metal ion binding"/>
    <property type="evidence" value="ECO:0007669"/>
    <property type="project" value="UniProtKB-KW"/>
</dbReference>
<dbReference type="CDD" id="cd06163">
    <property type="entry name" value="S2P-M50_PDZ_RseP-like"/>
    <property type="match status" value="1"/>
</dbReference>
<reference evidence="13 14" key="1">
    <citation type="journal article" date="2015" name="Nature">
        <title>rRNA introns, odd ribosomes, and small enigmatic genomes across a large radiation of phyla.</title>
        <authorList>
            <person name="Brown C.T."/>
            <person name="Hug L.A."/>
            <person name="Thomas B.C."/>
            <person name="Sharon I."/>
            <person name="Castelle C.J."/>
            <person name="Singh A."/>
            <person name="Wilkins M.J."/>
            <person name="Williams K.H."/>
            <person name="Banfield J.F."/>
        </authorList>
    </citation>
    <scope>NUCLEOTIDE SEQUENCE [LARGE SCALE GENOMIC DNA]</scope>
</reference>
<comment type="similarity">
    <text evidence="3 11">Belongs to the peptidase M50B family.</text>
</comment>
<keyword evidence="7 11" id="KW-0862">Zinc</keyword>
<proteinExistence type="inferred from homology"/>
<comment type="cofactor">
    <cofactor evidence="1 11">
        <name>Zn(2+)</name>
        <dbReference type="ChEBI" id="CHEBI:29105"/>
    </cofactor>
</comment>
<dbReference type="InterPro" id="IPR036034">
    <property type="entry name" value="PDZ_sf"/>
</dbReference>
<dbReference type="GO" id="GO:0016020">
    <property type="term" value="C:membrane"/>
    <property type="evidence" value="ECO:0007669"/>
    <property type="project" value="UniProtKB-SubCell"/>
</dbReference>
<name>A0A0G0UIZ8_9BACT</name>
<evidence type="ECO:0000256" key="1">
    <source>
        <dbReference type="ARBA" id="ARBA00001947"/>
    </source>
</evidence>
<keyword evidence="10 11" id="KW-0472">Membrane</keyword>
<sequence>MLIGIIFVVIFLSILILVHELGHFLFAKKFGLLVEEFGFGLPPKIFSKKIGETTYSFNALPFGGFVKIFGEDNLEAGQNRERSFINLKIWQRAIVLFSGVLFNFLLGWLAFSIVFAVGLPQAVVITEIKKNSPAQEVGILAGDKIIDFQKTDEFIKYINEQQGKNIVLRIERDGKILNFKTTPRINPPVNEGALGVGLIDVGLQKKNPLASFWEGLKTSSELVKAIFMSITKLIAGVFVGKASLESVTGPIGIVKITAQAGTLGFAYLIQLLALISLNLAVINILPFPALDGGRLFFLAIEKIKGSSLNPRTEKLANTIGLVFLILLMIAITIKDIVRL</sequence>